<sequence>MSNTRQADTASPWRAPLLFLILAALFFAEGTFRNALFSGSWNTALAILNMGLISAVMALGVNMQWGYAGLFNAGVVGFLALGGLAPVLVSTAPVEGAWQAGGPRVILALLVGLGTLVLAALVWKRLRGAMRVPALLAVLVLGFILYRFLFDPAVIAIEANNSASAGNIGGLGWPILLSWPVGALFAAAAAWGVGKVALGLRSDYLAIATLGIGEIIVAVMRNEEWLSRGVKNVSGLPRPVPYELELQNSADFVARAANWGMDPATASGIWVKLLYAGLFTAVLLLLILLAELALKSPWGRMMRAIRDNETAAAAMGKDVTRRHLQIFVIGSAVIGLAGAMMITLDGLLSPNSFNPLRYTFLIWVMVIVGGSGNNWGAVLGAILIWFLWIKAEVWGPELMRLITAPMPDGSLRNHLLGSAPHMRFIALGLVLLLVLRFAPRGLVPEK</sequence>
<organism evidence="7 9">
    <name type="scientific">Paracoccus halophilus</name>
    <dbReference type="NCBI Taxonomy" id="376733"/>
    <lineage>
        <taxon>Bacteria</taxon>
        <taxon>Pseudomonadati</taxon>
        <taxon>Pseudomonadota</taxon>
        <taxon>Alphaproteobacteria</taxon>
        <taxon>Rhodobacterales</taxon>
        <taxon>Paracoccaceae</taxon>
        <taxon>Paracoccus</taxon>
    </lineage>
</organism>
<feature type="transmembrane region" description="Helical" evidence="6">
    <location>
        <begin position="68"/>
        <end position="89"/>
    </location>
</feature>
<dbReference type="RefSeq" id="WP_036738635.1">
    <property type="nucleotide sequence ID" value="NZ_FOJO01000004.1"/>
</dbReference>
<dbReference type="EMBL" id="JRKN01000003">
    <property type="protein sequence ID" value="KGJ06089.1"/>
    <property type="molecule type" value="Genomic_DNA"/>
</dbReference>
<evidence type="ECO:0000256" key="3">
    <source>
        <dbReference type="ARBA" id="ARBA00022692"/>
    </source>
</evidence>
<dbReference type="AlphaFoldDB" id="A0A099F6L9"/>
<dbReference type="GO" id="GO:0015658">
    <property type="term" value="F:branched-chain amino acid transmembrane transporter activity"/>
    <property type="evidence" value="ECO:0007669"/>
    <property type="project" value="InterPro"/>
</dbReference>
<evidence type="ECO:0000256" key="2">
    <source>
        <dbReference type="ARBA" id="ARBA00022475"/>
    </source>
</evidence>
<reference evidence="7 9" key="1">
    <citation type="submission" date="2014-09" db="EMBL/GenBank/DDBJ databases">
        <authorList>
            <person name="McGinnis J.M."/>
            <person name="Wolfgang W.J."/>
        </authorList>
    </citation>
    <scope>NUCLEOTIDE SEQUENCE [LARGE SCALE GENOMIC DNA]</scope>
    <source>
        <strain evidence="7 9">JCM 14014</strain>
    </source>
</reference>
<evidence type="ECO:0000313" key="9">
    <source>
        <dbReference type="Proteomes" id="UP000029846"/>
    </source>
</evidence>
<reference evidence="8 10" key="3">
    <citation type="submission" date="2016-10" db="EMBL/GenBank/DDBJ databases">
        <authorList>
            <person name="de Groot N.N."/>
        </authorList>
    </citation>
    <scope>NUCLEOTIDE SEQUENCE [LARGE SCALE GENOMIC DNA]</scope>
    <source>
        <strain evidence="8 10">CGMCC 1.6117</strain>
    </source>
</reference>
<evidence type="ECO:0000313" key="10">
    <source>
        <dbReference type="Proteomes" id="UP000182312"/>
    </source>
</evidence>
<feature type="transmembrane region" description="Helical" evidence="6">
    <location>
        <begin position="43"/>
        <end position="61"/>
    </location>
</feature>
<feature type="transmembrane region" description="Helical" evidence="6">
    <location>
        <begin position="273"/>
        <end position="294"/>
    </location>
</feature>
<accession>A0A099F6L9</accession>
<name>A0A099F6L9_9RHOB</name>
<dbReference type="eggNOG" id="COG4177">
    <property type="taxonomic scope" value="Bacteria"/>
</dbReference>
<gene>
    <name evidence="7" type="ORF">IT41_02700</name>
    <name evidence="8" type="ORF">SAMN04487972_104210</name>
</gene>
<evidence type="ECO:0000256" key="1">
    <source>
        <dbReference type="ARBA" id="ARBA00004651"/>
    </source>
</evidence>
<feature type="transmembrane region" description="Helical" evidence="6">
    <location>
        <begin position="421"/>
        <end position="438"/>
    </location>
</feature>
<keyword evidence="9" id="KW-1185">Reference proteome</keyword>
<dbReference type="Proteomes" id="UP000182312">
    <property type="component" value="Unassembled WGS sequence"/>
</dbReference>
<evidence type="ECO:0000313" key="7">
    <source>
        <dbReference type="EMBL" id="KGJ06089.1"/>
    </source>
</evidence>
<reference evidence="7 9" key="2">
    <citation type="submission" date="2014-10" db="EMBL/GenBank/DDBJ databases">
        <title>Paracoccus sanguinis sp. nov., isolated from clinical specimens of New York State patients.</title>
        <authorList>
            <person name="Mingle L.A."/>
            <person name="Cole J.A."/>
            <person name="Lapierre P."/>
            <person name="Musser K.A."/>
        </authorList>
    </citation>
    <scope>NUCLEOTIDE SEQUENCE [LARGE SCALE GENOMIC DNA]</scope>
    <source>
        <strain evidence="7 9">JCM 14014</strain>
    </source>
</reference>
<dbReference type="STRING" id="376733.SAMN04487972_104210"/>
<dbReference type="EMBL" id="FOJO01000004">
    <property type="protein sequence ID" value="SFA46350.1"/>
    <property type="molecule type" value="Genomic_DNA"/>
</dbReference>
<evidence type="ECO:0000256" key="5">
    <source>
        <dbReference type="ARBA" id="ARBA00023136"/>
    </source>
</evidence>
<keyword evidence="2" id="KW-1003">Cell membrane</keyword>
<dbReference type="InterPro" id="IPR001851">
    <property type="entry name" value="ABC_transp_permease"/>
</dbReference>
<feature type="transmembrane region" description="Helical" evidence="6">
    <location>
        <begin position="132"/>
        <end position="150"/>
    </location>
</feature>
<comment type="subcellular location">
    <subcellularLocation>
        <location evidence="1">Cell membrane</location>
        <topology evidence="1">Multi-pass membrane protein</topology>
    </subcellularLocation>
</comment>
<dbReference type="PANTHER" id="PTHR30482">
    <property type="entry name" value="HIGH-AFFINITY BRANCHED-CHAIN AMINO ACID TRANSPORT SYSTEM PERMEASE"/>
    <property type="match status" value="1"/>
</dbReference>
<dbReference type="Proteomes" id="UP000029846">
    <property type="component" value="Unassembled WGS sequence"/>
</dbReference>
<evidence type="ECO:0000256" key="4">
    <source>
        <dbReference type="ARBA" id="ARBA00022989"/>
    </source>
</evidence>
<keyword evidence="5 6" id="KW-0472">Membrane</keyword>
<dbReference type="OrthoDB" id="9814461at2"/>
<dbReference type="Pfam" id="PF02653">
    <property type="entry name" value="BPD_transp_2"/>
    <property type="match status" value="1"/>
</dbReference>
<evidence type="ECO:0000256" key="6">
    <source>
        <dbReference type="SAM" id="Phobius"/>
    </source>
</evidence>
<feature type="transmembrane region" description="Helical" evidence="6">
    <location>
        <begin position="101"/>
        <end position="123"/>
    </location>
</feature>
<dbReference type="PANTHER" id="PTHR30482:SF10">
    <property type="entry name" value="HIGH-AFFINITY BRANCHED-CHAIN AMINO ACID TRANSPORT PROTEIN BRAE"/>
    <property type="match status" value="1"/>
</dbReference>
<feature type="transmembrane region" description="Helical" evidence="6">
    <location>
        <begin position="324"/>
        <end position="348"/>
    </location>
</feature>
<proteinExistence type="predicted"/>
<feature type="transmembrane region" description="Helical" evidence="6">
    <location>
        <begin position="360"/>
        <end position="389"/>
    </location>
</feature>
<dbReference type="GO" id="GO:0005886">
    <property type="term" value="C:plasma membrane"/>
    <property type="evidence" value="ECO:0007669"/>
    <property type="project" value="UniProtKB-SubCell"/>
</dbReference>
<feature type="transmembrane region" description="Helical" evidence="6">
    <location>
        <begin position="170"/>
        <end position="192"/>
    </location>
</feature>
<dbReference type="InterPro" id="IPR043428">
    <property type="entry name" value="LivM-like"/>
</dbReference>
<dbReference type="CDD" id="cd06581">
    <property type="entry name" value="TM_PBP1_LivM_like"/>
    <property type="match status" value="1"/>
</dbReference>
<keyword evidence="3 6" id="KW-0812">Transmembrane</keyword>
<evidence type="ECO:0000313" key="8">
    <source>
        <dbReference type="EMBL" id="SFA46350.1"/>
    </source>
</evidence>
<keyword evidence="4 6" id="KW-1133">Transmembrane helix</keyword>
<protein>
    <submittedName>
        <fullName evidence="8">Amino acid/amide ABC transporter membrane protein 2, HAAT family</fullName>
    </submittedName>
    <submittedName>
        <fullName evidence="7">Branched-chain amino acid ABC transporter permease</fullName>
    </submittedName>
</protein>